<keyword evidence="5" id="KW-1185">Reference proteome</keyword>
<dbReference type="GO" id="GO:0000976">
    <property type="term" value="F:transcription cis-regulatory region binding"/>
    <property type="evidence" value="ECO:0007669"/>
    <property type="project" value="TreeGrafter"/>
</dbReference>
<protein>
    <submittedName>
        <fullName evidence="4">TetR/AcrR family transcriptional regulator</fullName>
    </submittedName>
</protein>
<evidence type="ECO:0000256" key="1">
    <source>
        <dbReference type="ARBA" id="ARBA00023125"/>
    </source>
</evidence>
<keyword evidence="1 2" id="KW-0238">DNA-binding</keyword>
<dbReference type="AlphaFoldDB" id="A0A4Z1CN06"/>
<organism evidence="4 5">
    <name type="scientific">Nocardioides eburneiflavus</name>
    <dbReference type="NCBI Taxonomy" id="2518372"/>
    <lineage>
        <taxon>Bacteria</taxon>
        <taxon>Bacillati</taxon>
        <taxon>Actinomycetota</taxon>
        <taxon>Actinomycetes</taxon>
        <taxon>Propionibacteriales</taxon>
        <taxon>Nocardioidaceae</taxon>
        <taxon>Nocardioides</taxon>
    </lineage>
</organism>
<gene>
    <name evidence="4" type="ORF">EXE59_22170</name>
</gene>
<dbReference type="InterPro" id="IPR009057">
    <property type="entry name" value="Homeodomain-like_sf"/>
</dbReference>
<feature type="domain" description="HTH tetR-type" evidence="3">
    <location>
        <begin position="44"/>
        <end position="104"/>
    </location>
</feature>
<proteinExistence type="predicted"/>
<dbReference type="PRINTS" id="PR00455">
    <property type="entry name" value="HTHTETR"/>
</dbReference>
<dbReference type="InterPro" id="IPR001647">
    <property type="entry name" value="HTH_TetR"/>
</dbReference>
<dbReference type="Proteomes" id="UP000297496">
    <property type="component" value="Unassembled WGS sequence"/>
</dbReference>
<dbReference type="GO" id="GO:0003700">
    <property type="term" value="F:DNA-binding transcription factor activity"/>
    <property type="evidence" value="ECO:0007669"/>
    <property type="project" value="TreeGrafter"/>
</dbReference>
<dbReference type="PANTHER" id="PTHR30055">
    <property type="entry name" value="HTH-TYPE TRANSCRIPTIONAL REGULATOR RUTR"/>
    <property type="match status" value="1"/>
</dbReference>
<dbReference type="PROSITE" id="PS50977">
    <property type="entry name" value="HTH_TETR_2"/>
    <property type="match status" value="1"/>
</dbReference>
<dbReference type="OrthoDB" id="4542210at2"/>
<dbReference type="Gene3D" id="1.10.357.10">
    <property type="entry name" value="Tetracycline Repressor, domain 2"/>
    <property type="match status" value="1"/>
</dbReference>
<reference evidence="4 5" key="1">
    <citation type="submission" date="2019-04" db="EMBL/GenBank/DDBJ databases">
        <title>Three New Species of Nocardioides, Nocardioides euryhalodurans sp. nov., Nocardioides seonyuensis sp. nov. and Nocardioides eburneoflavus sp. nov. Isolated from Soil.</title>
        <authorList>
            <person name="Roh S.G."/>
            <person name="Lee C."/>
            <person name="Kim M.-K."/>
            <person name="Kim S.B."/>
        </authorList>
    </citation>
    <scope>NUCLEOTIDE SEQUENCE [LARGE SCALE GENOMIC DNA]</scope>
    <source>
        <strain evidence="4 5">MMS17-SY213</strain>
    </source>
</reference>
<dbReference type="SUPFAM" id="SSF46689">
    <property type="entry name" value="Homeodomain-like"/>
    <property type="match status" value="1"/>
</dbReference>
<dbReference type="EMBL" id="SRRO01000001">
    <property type="protein sequence ID" value="TGN66356.1"/>
    <property type="molecule type" value="Genomic_DNA"/>
</dbReference>
<evidence type="ECO:0000259" key="3">
    <source>
        <dbReference type="PROSITE" id="PS50977"/>
    </source>
</evidence>
<evidence type="ECO:0000313" key="4">
    <source>
        <dbReference type="EMBL" id="TGN66356.1"/>
    </source>
</evidence>
<dbReference type="InterPro" id="IPR050109">
    <property type="entry name" value="HTH-type_TetR-like_transc_reg"/>
</dbReference>
<dbReference type="PANTHER" id="PTHR30055:SF209">
    <property type="entry name" value="POSSIBLE TRANSCRIPTIONAL REGULATORY PROTEIN (PROBABLY TETR-FAMILY)"/>
    <property type="match status" value="1"/>
</dbReference>
<feature type="DNA-binding region" description="H-T-H motif" evidence="2">
    <location>
        <begin position="67"/>
        <end position="86"/>
    </location>
</feature>
<comment type="caution">
    <text evidence="4">The sequence shown here is derived from an EMBL/GenBank/DDBJ whole genome shotgun (WGS) entry which is preliminary data.</text>
</comment>
<name>A0A4Z1CN06_9ACTN</name>
<evidence type="ECO:0000256" key="2">
    <source>
        <dbReference type="PROSITE-ProRule" id="PRU00335"/>
    </source>
</evidence>
<evidence type="ECO:0000313" key="5">
    <source>
        <dbReference type="Proteomes" id="UP000297496"/>
    </source>
</evidence>
<sequence length="221" mass="23404">MEVETDHGPLLFRCGGTFPAPSLAGVTHLLPLADEPAPERADAARNREAILAAALRLVQTKGVGCVTMDTVATEAGVGKGTLFRRFESREGLMGAVLNESETAWQASVISGPPPLGPGAPPMERLLAFGHSRLRTNLTHAELIAAAGRPGTRSAAALSFANMHVRYLLGELGVTGDLLMLATALLTPLEMVVLDQQVNAEHISLERIEAGWDDLVRRVVGC</sequence>
<dbReference type="Pfam" id="PF00440">
    <property type="entry name" value="TetR_N"/>
    <property type="match status" value="1"/>
</dbReference>
<accession>A0A4Z1CN06</accession>